<protein>
    <recommendedName>
        <fullName evidence="4">Secreted protein</fullName>
    </recommendedName>
</protein>
<feature type="non-terminal residue" evidence="2">
    <location>
        <position position="234"/>
    </location>
</feature>
<organism evidence="2 3">
    <name type="scientific">Candidatus Magnetoglobus multicellularis str. Araruama</name>
    <dbReference type="NCBI Taxonomy" id="890399"/>
    <lineage>
        <taxon>Bacteria</taxon>
        <taxon>Pseudomonadati</taxon>
        <taxon>Thermodesulfobacteriota</taxon>
        <taxon>Desulfobacteria</taxon>
        <taxon>Desulfobacterales</taxon>
        <taxon>Desulfobacteraceae</taxon>
        <taxon>Candidatus Magnetoglobus</taxon>
    </lineage>
</organism>
<keyword evidence="1" id="KW-0732">Signal</keyword>
<accession>A0A1V1NUG6</accession>
<name>A0A1V1NUG6_9BACT</name>
<dbReference type="Proteomes" id="UP000189670">
    <property type="component" value="Unassembled WGS sequence"/>
</dbReference>
<evidence type="ECO:0000313" key="2">
    <source>
        <dbReference type="EMBL" id="ETR66193.1"/>
    </source>
</evidence>
<evidence type="ECO:0000313" key="3">
    <source>
        <dbReference type="Proteomes" id="UP000189670"/>
    </source>
</evidence>
<dbReference type="AlphaFoldDB" id="A0A1V1NUG6"/>
<evidence type="ECO:0008006" key="4">
    <source>
        <dbReference type="Google" id="ProtNLM"/>
    </source>
</evidence>
<feature type="chain" id="PRO_5010728380" description="Secreted protein" evidence="1">
    <location>
        <begin position="23"/>
        <end position="234"/>
    </location>
</feature>
<proteinExistence type="predicted"/>
<evidence type="ECO:0000256" key="1">
    <source>
        <dbReference type="SAM" id="SignalP"/>
    </source>
</evidence>
<reference evidence="3" key="1">
    <citation type="submission" date="2012-11" db="EMBL/GenBank/DDBJ databases">
        <authorList>
            <person name="Lucero-Rivera Y.E."/>
            <person name="Tovar-Ramirez D."/>
        </authorList>
    </citation>
    <scope>NUCLEOTIDE SEQUENCE [LARGE SCALE GENOMIC DNA]</scope>
    <source>
        <strain evidence="3">Araruama</strain>
    </source>
</reference>
<comment type="caution">
    <text evidence="2">The sequence shown here is derived from an EMBL/GenBank/DDBJ whole genome shotgun (WGS) entry which is preliminary data.</text>
</comment>
<gene>
    <name evidence="2" type="ORF">OMM_13121</name>
</gene>
<dbReference type="EMBL" id="ATBP01002165">
    <property type="protein sequence ID" value="ETR66193.1"/>
    <property type="molecule type" value="Genomic_DNA"/>
</dbReference>
<sequence length="234" mass="27270">MKKNNLLITLIVFNLFATLALADTIQMFNENITLYDNAISFPSNAMYESQRQEIIFTQLDDNNKLHCIVEHEYKYYQDTASGYFEDTLIYENNKYYITYDPLSKQISTPVHLFDKDYSVLDMTVFDNQPFLLLEKLNFEQLFYQYKNGNSFSSPELIENMNNPYVSSIVKLDTNANEIIAYPGKYVYLDFYLWQTESFGSGGDTIWRYSYENGSIGEQESITIQNNAGKVCSML</sequence>
<feature type="signal peptide" evidence="1">
    <location>
        <begin position="1"/>
        <end position="22"/>
    </location>
</feature>